<dbReference type="PANTHER" id="PTHR43630">
    <property type="entry name" value="POLY-BETA-1,6-N-ACETYL-D-GLUCOSAMINE SYNTHASE"/>
    <property type="match status" value="1"/>
</dbReference>
<protein>
    <submittedName>
        <fullName evidence="5">Glycosyltransferase</fullName>
        <ecNumber evidence="5">2.4.-.-</ecNumber>
    </submittedName>
</protein>
<evidence type="ECO:0000256" key="2">
    <source>
        <dbReference type="ARBA" id="ARBA00022676"/>
    </source>
</evidence>
<reference evidence="5" key="1">
    <citation type="journal article" date="2021" name="PeerJ">
        <title>Extensive microbial diversity within the chicken gut microbiome revealed by metagenomics and culture.</title>
        <authorList>
            <person name="Gilroy R."/>
            <person name="Ravi A."/>
            <person name="Getino M."/>
            <person name="Pursley I."/>
            <person name="Horton D.L."/>
            <person name="Alikhan N.F."/>
            <person name="Baker D."/>
            <person name="Gharbi K."/>
            <person name="Hall N."/>
            <person name="Watson M."/>
            <person name="Adriaenssens E.M."/>
            <person name="Foster-Nyarko E."/>
            <person name="Jarju S."/>
            <person name="Secka A."/>
            <person name="Antonio M."/>
            <person name="Oren A."/>
            <person name="Chaudhuri R.R."/>
            <person name="La Ragione R."/>
            <person name="Hildebrand F."/>
            <person name="Pallen M.J."/>
        </authorList>
    </citation>
    <scope>NUCLEOTIDE SEQUENCE</scope>
    <source>
        <strain evidence="5">1345</strain>
    </source>
</reference>
<keyword evidence="4" id="KW-0472">Membrane</keyword>
<sequence>MKNILVSSIVRDLFFNGLPVAANTYLKVLAAINSIMCIILFFMYFHQYFYAVVAVFTRKKKWPKAKAQHKYAYLICAHDEEKVVGNLIDSILAQEYPKELMKVFVCADNCTDKTAQIAKEKGAVVFERFSDKRGKSYALDYMIKRILTEYAEENFEAAFVFDADNLVTANYTEEMNKLYDAGFKAATSFRASKNVSQNWVTAGSSYMFYRECAIVHHSRSKLGIGTYISGTGYYISMDILAAMGGWNCHTMTEDIEFSVDCALKKIKIGFNENAIFYDEQPQKLRDSCRQRLRWCRGTHECFGKYYFKNIKDTVKSGAGLLRFEMSVHISPIPVISMVWSALYIMLATIASFGAKAAPFLQEWYVQKLLPSIGIGALSLYLMLFIFALISVIKCWKLIDMSAVKKIWYCFTFPFFFALYLPLSAIALFKRVRWTKIPHTVAKSIEELSSNK</sequence>
<feature type="transmembrane region" description="Helical" evidence="4">
    <location>
        <begin position="28"/>
        <end position="56"/>
    </location>
</feature>
<dbReference type="EC" id="2.4.-.-" evidence="5"/>
<evidence type="ECO:0000256" key="3">
    <source>
        <dbReference type="ARBA" id="ARBA00022679"/>
    </source>
</evidence>
<keyword evidence="2 5" id="KW-0328">Glycosyltransferase</keyword>
<feature type="transmembrane region" description="Helical" evidence="4">
    <location>
        <begin position="407"/>
        <end position="428"/>
    </location>
</feature>
<evidence type="ECO:0000256" key="1">
    <source>
        <dbReference type="ARBA" id="ARBA00006739"/>
    </source>
</evidence>
<comment type="caution">
    <text evidence="5">The sequence shown here is derived from an EMBL/GenBank/DDBJ whole genome shotgun (WGS) entry which is preliminary data.</text>
</comment>
<keyword evidence="4" id="KW-0812">Transmembrane</keyword>
<evidence type="ECO:0000256" key="4">
    <source>
        <dbReference type="SAM" id="Phobius"/>
    </source>
</evidence>
<accession>A0A9D2CRS7</accession>
<dbReference type="Pfam" id="PF13641">
    <property type="entry name" value="Glyco_tranf_2_3"/>
    <property type="match status" value="1"/>
</dbReference>
<dbReference type="GO" id="GO:0016757">
    <property type="term" value="F:glycosyltransferase activity"/>
    <property type="evidence" value="ECO:0007669"/>
    <property type="project" value="UniProtKB-KW"/>
</dbReference>
<dbReference type="EMBL" id="DXCQ01000020">
    <property type="protein sequence ID" value="HIY96435.1"/>
    <property type="molecule type" value="Genomic_DNA"/>
</dbReference>
<organism evidence="5 6">
    <name type="scientific">Candidatus Borkfalkia excrementigallinarum</name>
    <dbReference type="NCBI Taxonomy" id="2838506"/>
    <lineage>
        <taxon>Bacteria</taxon>
        <taxon>Bacillati</taxon>
        <taxon>Bacillota</taxon>
        <taxon>Clostridia</taxon>
        <taxon>Christensenellales</taxon>
        <taxon>Christensenellaceae</taxon>
        <taxon>Candidatus Borkfalkia</taxon>
    </lineage>
</organism>
<evidence type="ECO:0000313" key="6">
    <source>
        <dbReference type="Proteomes" id="UP000886750"/>
    </source>
</evidence>
<feature type="transmembrane region" description="Helical" evidence="4">
    <location>
        <begin position="332"/>
        <end position="352"/>
    </location>
</feature>
<dbReference type="Gene3D" id="3.90.550.10">
    <property type="entry name" value="Spore Coat Polysaccharide Biosynthesis Protein SpsA, Chain A"/>
    <property type="match status" value="1"/>
</dbReference>
<gene>
    <name evidence="5" type="ORF">H9729_01985</name>
</gene>
<name>A0A9D2CRS7_9FIRM</name>
<dbReference type="AlphaFoldDB" id="A0A9D2CRS7"/>
<dbReference type="CDD" id="cd06438">
    <property type="entry name" value="EpsO_like"/>
    <property type="match status" value="1"/>
</dbReference>
<keyword evidence="4" id="KW-1133">Transmembrane helix</keyword>
<comment type="similarity">
    <text evidence="1">Belongs to the glycosyltransferase 2 family.</text>
</comment>
<dbReference type="SUPFAM" id="SSF53448">
    <property type="entry name" value="Nucleotide-diphospho-sugar transferases"/>
    <property type="match status" value="1"/>
</dbReference>
<keyword evidence="3 5" id="KW-0808">Transferase</keyword>
<reference evidence="5" key="2">
    <citation type="submission" date="2021-04" db="EMBL/GenBank/DDBJ databases">
        <authorList>
            <person name="Gilroy R."/>
        </authorList>
    </citation>
    <scope>NUCLEOTIDE SEQUENCE</scope>
    <source>
        <strain evidence="5">1345</strain>
    </source>
</reference>
<feature type="transmembrane region" description="Helical" evidence="4">
    <location>
        <begin position="372"/>
        <end position="395"/>
    </location>
</feature>
<dbReference type="InterPro" id="IPR029044">
    <property type="entry name" value="Nucleotide-diphossugar_trans"/>
</dbReference>
<evidence type="ECO:0000313" key="5">
    <source>
        <dbReference type="EMBL" id="HIY96435.1"/>
    </source>
</evidence>
<dbReference type="PANTHER" id="PTHR43630:SF1">
    <property type="entry name" value="POLY-BETA-1,6-N-ACETYL-D-GLUCOSAMINE SYNTHASE"/>
    <property type="match status" value="1"/>
</dbReference>
<dbReference type="Proteomes" id="UP000886750">
    <property type="component" value="Unassembled WGS sequence"/>
</dbReference>
<proteinExistence type="inferred from homology"/>